<reference evidence="1 2" key="1">
    <citation type="submission" date="2019-08" db="EMBL/GenBank/DDBJ databases">
        <title>Whole genome of Aphis craccivora.</title>
        <authorList>
            <person name="Voronova N.V."/>
            <person name="Shulinski R.S."/>
            <person name="Bandarenka Y.V."/>
            <person name="Zhorov D.G."/>
            <person name="Warner D."/>
        </authorList>
    </citation>
    <scope>NUCLEOTIDE SEQUENCE [LARGE SCALE GENOMIC DNA]</scope>
    <source>
        <strain evidence="1">180601</strain>
        <tissue evidence="1">Whole Body</tissue>
    </source>
</reference>
<evidence type="ECO:0000313" key="2">
    <source>
        <dbReference type="Proteomes" id="UP000478052"/>
    </source>
</evidence>
<dbReference type="OrthoDB" id="10063284at2759"/>
<evidence type="ECO:0000313" key="1">
    <source>
        <dbReference type="EMBL" id="KAF0763457.1"/>
    </source>
</evidence>
<organism evidence="1 2">
    <name type="scientific">Aphis craccivora</name>
    <name type="common">Cowpea aphid</name>
    <dbReference type="NCBI Taxonomy" id="307492"/>
    <lineage>
        <taxon>Eukaryota</taxon>
        <taxon>Metazoa</taxon>
        <taxon>Ecdysozoa</taxon>
        <taxon>Arthropoda</taxon>
        <taxon>Hexapoda</taxon>
        <taxon>Insecta</taxon>
        <taxon>Pterygota</taxon>
        <taxon>Neoptera</taxon>
        <taxon>Paraneoptera</taxon>
        <taxon>Hemiptera</taxon>
        <taxon>Sternorrhyncha</taxon>
        <taxon>Aphidomorpha</taxon>
        <taxon>Aphidoidea</taxon>
        <taxon>Aphididae</taxon>
        <taxon>Aphidini</taxon>
        <taxon>Aphis</taxon>
        <taxon>Aphis</taxon>
    </lineage>
</organism>
<dbReference type="Proteomes" id="UP000478052">
    <property type="component" value="Unassembled WGS sequence"/>
</dbReference>
<proteinExistence type="predicted"/>
<dbReference type="AlphaFoldDB" id="A0A6G0YZ49"/>
<accession>A0A6G0YZ49</accession>
<name>A0A6G0YZ49_APHCR</name>
<gene>
    <name evidence="1" type="ORF">FWK35_00012787</name>
</gene>
<keyword evidence="2" id="KW-1185">Reference proteome</keyword>
<protein>
    <submittedName>
        <fullName evidence="1">Zinc finger MYM-type protein 1-like</fullName>
    </submittedName>
</protein>
<comment type="caution">
    <text evidence="1">The sequence shown here is derived from an EMBL/GenBank/DDBJ whole genome shotgun (WGS) entry which is preliminary data.</text>
</comment>
<sequence>MKSYQQYGQNVKLMADLIQKFNYLETVFMTLFWTNILQRVNIISKKLQSVKLHHSLIYYVQSLRNKKINCYNKSHNKLRFITINEHNKLKRKIHIDENKDNEVLFSEKDNLYSYLHEITAAKVRKDSEVPIAENLSK</sequence>
<dbReference type="EMBL" id="VUJU01001880">
    <property type="protein sequence ID" value="KAF0763457.1"/>
    <property type="molecule type" value="Genomic_DNA"/>
</dbReference>